<evidence type="ECO:0000256" key="2">
    <source>
        <dbReference type="ARBA" id="ARBA00022801"/>
    </source>
</evidence>
<dbReference type="GO" id="GO:0005524">
    <property type="term" value="F:ATP binding"/>
    <property type="evidence" value="ECO:0007669"/>
    <property type="project" value="InterPro"/>
</dbReference>
<dbReference type="PROSITE" id="PS51194">
    <property type="entry name" value="HELICASE_CTER"/>
    <property type="match status" value="1"/>
</dbReference>
<evidence type="ECO:0000313" key="8">
    <source>
        <dbReference type="Proteomes" id="UP000800092"/>
    </source>
</evidence>
<reference evidence="7" key="1">
    <citation type="journal article" date="2020" name="Stud. Mycol.">
        <title>101 Dothideomycetes genomes: a test case for predicting lifestyles and emergence of pathogens.</title>
        <authorList>
            <person name="Haridas S."/>
            <person name="Albert R."/>
            <person name="Binder M."/>
            <person name="Bloem J."/>
            <person name="Labutti K."/>
            <person name="Salamov A."/>
            <person name="Andreopoulos B."/>
            <person name="Baker S."/>
            <person name="Barry K."/>
            <person name="Bills G."/>
            <person name="Bluhm B."/>
            <person name="Cannon C."/>
            <person name="Castanera R."/>
            <person name="Culley D."/>
            <person name="Daum C."/>
            <person name="Ezra D."/>
            <person name="Gonzalez J."/>
            <person name="Henrissat B."/>
            <person name="Kuo A."/>
            <person name="Liang C."/>
            <person name="Lipzen A."/>
            <person name="Lutzoni F."/>
            <person name="Magnuson J."/>
            <person name="Mondo S."/>
            <person name="Nolan M."/>
            <person name="Ohm R."/>
            <person name="Pangilinan J."/>
            <person name="Park H.-J."/>
            <person name="Ramirez L."/>
            <person name="Alfaro M."/>
            <person name="Sun H."/>
            <person name="Tritt A."/>
            <person name="Yoshinaga Y."/>
            <person name="Zwiers L.-H."/>
            <person name="Turgeon B."/>
            <person name="Goodwin S."/>
            <person name="Spatafora J."/>
            <person name="Crous P."/>
            <person name="Grigoriev I."/>
        </authorList>
    </citation>
    <scope>NUCLEOTIDE SEQUENCE</scope>
    <source>
        <strain evidence="7">Tuck. ex Michener</strain>
    </source>
</reference>
<dbReference type="InterPro" id="IPR050496">
    <property type="entry name" value="SNF2_RAD54_helicase_repair"/>
</dbReference>
<dbReference type="Gene3D" id="3.40.50.300">
    <property type="entry name" value="P-loop containing nucleotide triphosphate hydrolases"/>
    <property type="match status" value="1"/>
</dbReference>
<evidence type="ECO:0000256" key="4">
    <source>
        <dbReference type="SAM" id="MobiDB-lite"/>
    </source>
</evidence>
<dbReference type="InterPro" id="IPR014001">
    <property type="entry name" value="Helicase_ATP-bd"/>
</dbReference>
<dbReference type="EMBL" id="ML991841">
    <property type="protein sequence ID" value="KAF2230475.1"/>
    <property type="molecule type" value="Genomic_DNA"/>
</dbReference>
<name>A0A6A6GXK4_VIRVR</name>
<evidence type="ECO:0008006" key="9">
    <source>
        <dbReference type="Google" id="ProtNLM"/>
    </source>
</evidence>
<evidence type="ECO:0000256" key="3">
    <source>
        <dbReference type="ARBA" id="ARBA00022840"/>
    </source>
</evidence>
<feature type="region of interest" description="Disordered" evidence="4">
    <location>
        <begin position="159"/>
        <end position="247"/>
    </location>
</feature>
<feature type="compositionally biased region" description="Basic and acidic residues" evidence="4">
    <location>
        <begin position="229"/>
        <end position="247"/>
    </location>
</feature>
<dbReference type="OrthoDB" id="413460at2759"/>
<dbReference type="InterPro" id="IPR027417">
    <property type="entry name" value="P-loop_NTPase"/>
</dbReference>
<feature type="domain" description="Helicase C-terminal" evidence="6">
    <location>
        <begin position="615"/>
        <end position="770"/>
    </location>
</feature>
<dbReference type="Proteomes" id="UP000800092">
    <property type="component" value="Unassembled WGS sequence"/>
</dbReference>
<gene>
    <name evidence="7" type="ORF">EV356DRAFT_536401</name>
</gene>
<proteinExistence type="predicted"/>
<evidence type="ECO:0000259" key="6">
    <source>
        <dbReference type="PROSITE" id="PS51194"/>
    </source>
</evidence>
<organism evidence="7 8">
    <name type="scientific">Viridothelium virens</name>
    <name type="common">Speckled blister lichen</name>
    <name type="synonym">Trypethelium virens</name>
    <dbReference type="NCBI Taxonomy" id="1048519"/>
    <lineage>
        <taxon>Eukaryota</taxon>
        <taxon>Fungi</taxon>
        <taxon>Dikarya</taxon>
        <taxon>Ascomycota</taxon>
        <taxon>Pezizomycotina</taxon>
        <taxon>Dothideomycetes</taxon>
        <taxon>Dothideomycetes incertae sedis</taxon>
        <taxon>Trypetheliales</taxon>
        <taxon>Trypetheliaceae</taxon>
        <taxon>Viridothelium</taxon>
    </lineage>
</organism>
<evidence type="ECO:0000313" key="7">
    <source>
        <dbReference type="EMBL" id="KAF2230475.1"/>
    </source>
</evidence>
<dbReference type="PANTHER" id="PTHR45629">
    <property type="entry name" value="SNF2/RAD54 FAMILY MEMBER"/>
    <property type="match status" value="1"/>
</dbReference>
<sequence>MRGKPFRPPLLNRKSTQFNDVQEKDAHPAKRRRISQEEDEVEKVVQPSIIATQLTNNFRKPLLSVINTTSTQPSSSKQDAGVEAFYTVLWRKFTNRKNKIWDGDGVLLVSGGYAKLHDSSGKEMGKASCTAPLLPGSMLSVGGRDIEVDSVISRQEFLAGKSSKSRNAADARPEAPMAKFKPPTTASTNATKRVKLETQQQEKINSATSQSKATMSGFRTPLLSSTILPRKEKATDPVPRHDPHDEGALVMCRPTQAPNGKRLVDVVVDPLLSKRLREHQRQGISFLYECVMGMRDYAGEGAILADEMGLGKTLQTIALLWTLLKQNPIFEDAPVIKKALIVCPVTLINNWRKEFKKWLGNERIGVFVADDKKTRLTDFTMGKSYRVMIIGYEKLRSVQEDLKKGAGIDIVIADEGHRLKTAQNKSALAIKSLNTERRIILSGTPIQNDLSEFYTMVDFVNPGLLGRYNTFKREFEGPIVKSRQPEASASDVKKGEDRSTELASLTGQFILRRTAEILAKYLPPKTEYVLFCRPTSAQASVYRSIVSSPAFGSVLGSSEASLQLINILKKVCNGPSLLKSKVSDDASPSPLMSEMLSSIPQSALSYPGASAKLQVLDNLLHHIRTNRPEEKIVIVSNYTSTLNMLGALLSSLSYPFLRLDGTTPTSQRQSLVDRFNRTPSSATFAFLLSAKTGGTGLNLIGASRLVLFDADWNPATDAQAMARIHRDGQKRPVSIYRLILKGAMDEKIFQRQRMKMGLADAVVDGKKSAQGFSREELRDLFRLEEGGGCRTHDLLGCFCGGKGGGSVEMERGGVKGDDENTDNDSETQTDASDEDLLTLPTLITASQLDANAQGRKIMEDVKRASASTVKEQKMQTLMQYNHVDTSLLASEAVEGMEAGIKDEVLLNMLKDSETRIEFVFAKTSS</sequence>
<dbReference type="InterPro" id="IPR049730">
    <property type="entry name" value="SNF2/RAD54-like_C"/>
</dbReference>
<dbReference type="InterPro" id="IPR000330">
    <property type="entry name" value="SNF2_N"/>
</dbReference>
<dbReference type="Pfam" id="PF00271">
    <property type="entry name" value="Helicase_C"/>
    <property type="match status" value="1"/>
</dbReference>
<dbReference type="PANTHER" id="PTHR45629:SF7">
    <property type="entry name" value="DNA EXCISION REPAIR PROTEIN ERCC-6-RELATED"/>
    <property type="match status" value="1"/>
</dbReference>
<feature type="region of interest" description="Disordered" evidence="4">
    <location>
        <begin position="809"/>
        <end position="832"/>
    </location>
</feature>
<dbReference type="Gene3D" id="3.40.50.10810">
    <property type="entry name" value="Tandem AAA-ATPase domain"/>
    <property type="match status" value="1"/>
</dbReference>
<dbReference type="SUPFAM" id="SSF52540">
    <property type="entry name" value="P-loop containing nucleoside triphosphate hydrolases"/>
    <property type="match status" value="2"/>
</dbReference>
<keyword evidence="3" id="KW-0067">ATP-binding</keyword>
<accession>A0A6A6GXK4</accession>
<feature type="compositionally biased region" description="Acidic residues" evidence="4">
    <location>
        <begin position="819"/>
        <end position="832"/>
    </location>
</feature>
<dbReference type="InterPro" id="IPR001650">
    <property type="entry name" value="Helicase_C-like"/>
</dbReference>
<dbReference type="CDD" id="cd18793">
    <property type="entry name" value="SF2_C_SNF"/>
    <property type="match status" value="1"/>
</dbReference>
<dbReference type="GO" id="GO:0000724">
    <property type="term" value="P:double-strand break repair via homologous recombination"/>
    <property type="evidence" value="ECO:0007669"/>
    <property type="project" value="TreeGrafter"/>
</dbReference>
<dbReference type="GO" id="GO:0015616">
    <property type="term" value="F:DNA translocase activity"/>
    <property type="evidence" value="ECO:0007669"/>
    <property type="project" value="TreeGrafter"/>
</dbReference>
<keyword evidence="1" id="KW-0547">Nucleotide-binding</keyword>
<dbReference type="GO" id="GO:0016787">
    <property type="term" value="F:hydrolase activity"/>
    <property type="evidence" value="ECO:0007669"/>
    <property type="project" value="UniProtKB-KW"/>
</dbReference>
<feature type="domain" description="Helicase ATP-binding" evidence="5">
    <location>
        <begin position="293"/>
        <end position="463"/>
    </location>
</feature>
<dbReference type="GO" id="GO:0005634">
    <property type="term" value="C:nucleus"/>
    <property type="evidence" value="ECO:0007669"/>
    <property type="project" value="TreeGrafter"/>
</dbReference>
<dbReference type="SMART" id="SM00487">
    <property type="entry name" value="DEXDc"/>
    <property type="match status" value="1"/>
</dbReference>
<dbReference type="Pfam" id="PF00176">
    <property type="entry name" value="SNF2-rel_dom"/>
    <property type="match status" value="1"/>
</dbReference>
<feature type="compositionally biased region" description="Basic and acidic residues" evidence="4">
    <location>
        <begin position="809"/>
        <end position="818"/>
    </location>
</feature>
<dbReference type="GO" id="GO:0007131">
    <property type="term" value="P:reciprocal meiotic recombination"/>
    <property type="evidence" value="ECO:0007669"/>
    <property type="project" value="TreeGrafter"/>
</dbReference>
<dbReference type="PROSITE" id="PS51192">
    <property type="entry name" value="HELICASE_ATP_BIND_1"/>
    <property type="match status" value="1"/>
</dbReference>
<dbReference type="AlphaFoldDB" id="A0A6A6GXK4"/>
<dbReference type="SMART" id="SM00490">
    <property type="entry name" value="HELICc"/>
    <property type="match status" value="1"/>
</dbReference>
<feature type="region of interest" description="Disordered" evidence="4">
    <location>
        <begin position="1"/>
        <end position="42"/>
    </location>
</feature>
<evidence type="ECO:0000259" key="5">
    <source>
        <dbReference type="PROSITE" id="PS51192"/>
    </source>
</evidence>
<protein>
    <recommendedName>
        <fullName evidence="9">DNA repair and recombination protein RAD26</fullName>
    </recommendedName>
</protein>
<evidence type="ECO:0000256" key="1">
    <source>
        <dbReference type="ARBA" id="ARBA00022741"/>
    </source>
</evidence>
<dbReference type="FunFam" id="3.40.50.10810:FF:000035">
    <property type="entry name" value="DsDNA-dependent ATPase (Rad54b)"/>
    <property type="match status" value="1"/>
</dbReference>
<dbReference type="Gene3D" id="1.20.120.850">
    <property type="entry name" value="SWI2/SNF2 ATPases, N-terminal domain"/>
    <property type="match status" value="1"/>
</dbReference>
<dbReference type="InterPro" id="IPR038718">
    <property type="entry name" value="SNF2-like_sf"/>
</dbReference>
<keyword evidence="2" id="KW-0378">Hydrolase</keyword>
<feature type="compositionally biased region" description="Polar residues" evidence="4">
    <location>
        <begin position="184"/>
        <end position="214"/>
    </location>
</feature>
<dbReference type="CDD" id="cd18004">
    <property type="entry name" value="DEXHc_RAD54"/>
    <property type="match status" value="1"/>
</dbReference>
<keyword evidence="8" id="KW-1185">Reference proteome</keyword>